<accession>A0A0U5AEP0</accession>
<sequence>MFLFYLLCFMIGKEPGSILKGLSANWQDREIFNTRWLREGDIKSLYGRLKEGVKKRGF</sequence>
<dbReference type="RefSeq" id="WP_153303636.1">
    <property type="nucleotide sequence ID" value="NZ_AP014945.1"/>
</dbReference>
<dbReference type="AlphaFoldDB" id="A0A0U5AEP0"/>
<reference evidence="2" key="2">
    <citation type="journal article" date="2016" name="Int. J. Syst. Evol. Microbiol.">
        <title>Caldimicrobium thiodismutans sp. nov., a sulfur-disproportionating bacterium isolated from a hot spring.</title>
        <authorList>
            <person name="Kojima H."/>
            <person name="Umezawa K."/>
            <person name="Fukui M."/>
        </authorList>
    </citation>
    <scope>NUCLEOTIDE SEQUENCE [LARGE SCALE GENOMIC DNA]</scope>
    <source>
        <strain evidence="2">TF1</strain>
    </source>
</reference>
<organism evidence="1 2">
    <name type="scientific">Caldimicrobium thiodismutans</name>
    <dbReference type="NCBI Taxonomy" id="1653476"/>
    <lineage>
        <taxon>Bacteria</taxon>
        <taxon>Pseudomonadati</taxon>
        <taxon>Thermodesulfobacteriota</taxon>
        <taxon>Thermodesulfobacteria</taxon>
        <taxon>Thermodesulfobacteriales</taxon>
        <taxon>Thermodesulfobacteriaceae</taxon>
        <taxon>Caldimicrobium</taxon>
    </lineage>
</organism>
<dbReference type="EMBL" id="AP014945">
    <property type="protein sequence ID" value="BAU22471.1"/>
    <property type="molecule type" value="Genomic_DNA"/>
</dbReference>
<reference evidence="1 2" key="1">
    <citation type="journal article" date="2016" name="Int. J. Syst. Evol. Microbiol.">
        <title>Caldimicrobium thiodismutans sp. nov., a sulfur-disproportionating bacterium isolated from a hot spring, and emended description of the genus Caldimicrobium.</title>
        <authorList>
            <person name="Kojima H."/>
            <person name="Umezawa K."/>
            <person name="Fukui M."/>
        </authorList>
    </citation>
    <scope>NUCLEOTIDE SEQUENCE [LARGE SCALE GENOMIC DNA]</scope>
    <source>
        <strain evidence="1 2">TF1</strain>
    </source>
</reference>
<dbReference type="Proteomes" id="UP000068196">
    <property type="component" value="Chromosome"/>
</dbReference>
<gene>
    <name evidence="1" type="ORF">THC_0064</name>
</gene>
<proteinExistence type="predicted"/>
<evidence type="ECO:0000313" key="2">
    <source>
        <dbReference type="Proteomes" id="UP000068196"/>
    </source>
</evidence>
<protein>
    <submittedName>
        <fullName evidence="1">Uncharacterized protein</fullName>
    </submittedName>
</protein>
<keyword evidence="2" id="KW-1185">Reference proteome</keyword>
<evidence type="ECO:0000313" key="1">
    <source>
        <dbReference type="EMBL" id="BAU22471.1"/>
    </source>
</evidence>
<name>A0A0U5AEP0_9BACT</name>
<dbReference type="KEGG" id="cthi:THC_0064"/>